<evidence type="ECO:0000256" key="1">
    <source>
        <dbReference type="SAM" id="MobiDB-lite"/>
    </source>
</evidence>
<reference evidence="2" key="1">
    <citation type="journal article" date="2014" name="Int. J. Syst. Evol. Microbiol.">
        <title>Complete genome sequence of Corynebacterium casei LMG S-19264T (=DSM 44701T), isolated from a smear-ripened cheese.</title>
        <authorList>
            <consortium name="US DOE Joint Genome Institute (JGI-PGF)"/>
            <person name="Walter F."/>
            <person name="Albersmeier A."/>
            <person name="Kalinowski J."/>
            <person name="Ruckert C."/>
        </authorList>
    </citation>
    <scope>NUCLEOTIDE SEQUENCE</scope>
    <source>
        <strain evidence="2">JCM 4956</strain>
    </source>
</reference>
<protein>
    <submittedName>
        <fullName evidence="2">Uncharacterized protein</fullName>
    </submittedName>
</protein>
<feature type="region of interest" description="Disordered" evidence="1">
    <location>
        <begin position="1"/>
        <end position="81"/>
    </location>
</feature>
<keyword evidence="3" id="KW-1185">Reference proteome</keyword>
<proteinExistence type="predicted"/>
<sequence length="101" mass="10831">MFGNMWRSGRSVAVRAGDGRRHDGRRHSAGRGGVTYAARDSGTSTIRGGHTLRRAHRRAGASRGTPALPDPRAVRQTATPSISKVCTEPAAKGTLRLLPFR</sequence>
<gene>
    <name evidence="2" type="ORF">GCM10010515_07210</name>
</gene>
<feature type="compositionally biased region" description="Basic residues" evidence="1">
    <location>
        <begin position="50"/>
        <end position="60"/>
    </location>
</feature>
<dbReference type="Proteomes" id="UP000645555">
    <property type="component" value="Unassembled WGS sequence"/>
</dbReference>
<evidence type="ECO:0000313" key="3">
    <source>
        <dbReference type="Proteomes" id="UP000645555"/>
    </source>
</evidence>
<reference evidence="2" key="2">
    <citation type="submission" date="2020-09" db="EMBL/GenBank/DDBJ databases">
        <authorList>
            <person name="Sun Q."/>
            <person name="Ohkuma M."/>
        </authorList>
    </citation>
    <scope>NUCLEOTIDE SEQUENCE</scope>
    <source>
        <strain evidence="2">JCM 4956</strain>
    </source>
</reference>
<organism evidence="2 3">
    <name type="scientific">Streptomyces fructofermentans</name>
    <dbReference type="NCBI Taxonomy" id="152141"/>
    <lineage>
        <taxon>Bacteria</taxon>
        <taxon>Bacillati</taxon>
        <taxon>Actinomycetota</taxon>
        <taxon>Actinomycetes</taxon>
        <taxon>Kitasatosporales</taxon>
        <taxon>Streptomycetaceae</taxon>
        <taxon>Streptomyces</taxon>
    </lineage>
</organism>
<dbReference type="AlphaFoldDB" id="A0A918K408"/>
<comment type="caution">
    <text evidence="2">The sequence shown here is derived from an EMBL/GenBank/DDBJ whole genome shotgun (WGS) entry which is preliminary data.</text>
</comment>
<evidence type="ECO:0000313" key="2">
    <source>
        <dbReference type="EMBL" id="GGX42996.1"/>
    </source>
</evidence>
<name>A0A918K408_9ACTN</name>
<dbReference type="EMBL" id="BMWD01000002">
    <property type="protein sequence ID" value="GGX42996.1"/>
    <property type="molecule type" value="Genomic_DNA"/>
</dbReference>
<accession>A0A918K408</accession>